<protein>
    <submittedName>
        <fullName evidence="1">Uncharacterized protein</fullName>
    </submittedName>
</protein>
<comment type="caution">
    <text evidence="1">The sequence shown here is derived from an EMBL/GenBank/DDBJ whole genome shotgun (WGS) entry which is preliminary data.</text>
</comment>
<dbReference type="RefSeq" id="WP_021208494.1">
    <property type="nucleotide sequence ID" value="NZ_JAMOIG010000011.1"/>
</dbReference>
<sequence>MQRIIEFSAHFDLLYRERLPSKDLDKIDDFTEHFEVNGFSGLPGKLAPTWNIPGQDRDYEQKRRFAIEHYLWHYHIGVPYYSPPRKPGAKYKTSDWVVHFQRFPGDLHIRLVDFGCHQPMHMPDLKTFE</sequence>
<gene>
    <name evidence="1" type="ORF">CXL00_17490</name>
</gene>
<name>A0A2N8SNA8_STUST</name>
<dbReference type="AlphaFoldDB" id="A0A2N8SNA8"/>
<proteinExistence type="predicted"/>
<dbReference type="OrthoDB" id="8689178at2"/>
<dbReference type="Proteomes" id="UP000235897">
    <property type="component" value="Unassembled WGS sequence"/>
</dbReference>
<dbReference type="EMBL" id="POUW01000007">
    <property type="protein sequence ID" value="PNG03977.1"/>
    <property type="molecule type" value="Genomic_DNA"/>
</dbReference>
<accession>A0A2N8SNA8</accession>
<organism evidence="1 2">
    <name type="scientific">Stutzerimonas stutzeri</name>
    <name type="common">Pseudomonas stutzeri</name>
    <dbReference type="NCBI Taxonomy" id="316"/>
    <lineage>
        <taxon>Bacteria</taxon>
        <taxon>Pseudomonadati</taxon>
        <taxon>Pseudomonadota</taxon>
        <taxon>Gammaproteobacteria</taxon>
        <taxon>Pseudomonadales</taxon>
        <taxon>Pseudomonadaceae</taxon>
        <taxon>Stutzerimonas</taxon>
    </lineage>
</organism>
<evidence type="ECO:0000313" key="1">
    <source>
        <dbReference type="EMBL" id="PNG03977.1"/>
    </source>
</evidence>
<evidence type="ECO:0000313" key="2">
    <source>
        <dbReference type="Proteomes" id="UP000235897"/>
    </source>
</evidence>
<reference evidence="1 2" key="1">
    <citation type="submission" date="2018-01" db="EMBL/GenBank/DDBJ databases">
        <title>Denitrification phenotypes of diverse strains of Pseudomonas stutzeri.</title>
        <authorList>
            <person name="Milligan D.A."/>
            <person name="Bergaust L."/>
            <person name="Bakken L.R."/>
            <person name="Frostegard A."/>
        </authorList>
    </citation>
    <scope>NUCLEOTIDE SEQUENCE [LARGE SCALE GENOMIC DNA]</scope>
    <source>
        <strain evidence="1 2">28a3</strain>
    </source>
</reference>